<dbReference type="SUPFAM" id="SSF55856">
    <property type="entry name" value="Cytochrome b5-like heme/steroid binding domain"/>
    <property type="match status" value="1"/>
</dbReference>
<reference evidence="9" key="1">
    <citation type="journal article" date="2023" name="Commun. Biol.">
        <title>Genome analysis of Parmales, the sister group of diatoms, reveals the evolutionary specialization of diatoms from phago-mixotrophs to photoautotrophs.</title>
        <authorList>
            <person name="Ban H."/>
            <person name="Sato S."/>
            <person name="Yoshikawa S."/>
            <person name="Yamada K."/>
            <person name="Nakamura Y."/>
            <person name="Ichinomiya M."/>
            <person name="Sato N."/>
            <person name="Blanc-Mathieu R."/>
            <person name="Endo H."/>
            <person name="Kuwata A."/>
            <person name="Ogata H."/>
        </authorList>
    </citation>
    <scope>NUCLEOTIDE SEQUENCE [LARGE SCALE GENOMIC DNA]</scope>
    <source>
        <strain evidence="9">NIES 3700</strain>
    </source>
</reference>
<protein>
    <recommendedName>
        <fullName evidence="7">Cytochrome b5 heme-binding domain-containing protein</fullName>
    </recommendedName>
</protein>
<evidence type="ECO:0000256" key="4">
    <source>
        <dbReference type="ARBA" id="ARBA00038168"/>
    </source>
</evidence>
<evidence type="ECO:0000256" key="5">
    <source>
        <dbReference type="RuleBase" id="RU362121"/>
    </source>
</evidence>
<dbReference type="GO" id="GO:0046872">
    <property type="term" value="F:metal ion binding"/>
    <property type="evidence" value="ECO:0007669"/>
    <property type="project" value="UniProtKB-UniRule"/>
</dbReference>
<organism evidence="8 9">
    <name type="scientific">Triparma laevis f. longispina</name>
    <dbReference type="NCBI Taxonomy" id="1714387"/>
    <lineage>
        <taxon>Eukaryota</taxon>
        <taxon>Sar</taxon>
        <taxon>Stramenopiles</taxon>
        <taxon>Ochrophyta</taxon>
        <taxon>Bolidophyceae</taxon>
        <taxon>Parmales</taxon>
        <taxon>Triparmaceae</taxon>
        <taxon>Triparma</taxon>
    </lineage>
</organism>
<evidence type="ECO:0000256" key="1">
    <source>
        <dbReference type="ARBA" id="ARBA00022617"/>
    </source>
</evidence>
<dbReference type="Pfam" id="PF00173">
    <property type="entry name" value="Cyt-b5"/>
    <property type="match status" value="1"/>
</dbReference>
<dbReference type="SMART" id="SM01117">
    <property type="entry name" value="Cyt-b5"/>
    <property type="match status" value="1"/>
</dbReference>
<dbReference type="GO" id="GO:0016020">
    <property type="term" value="C:membrane"/>
    <property type="evidence" value="ECO:0007669"/>
    <property type="project" value="TreeGrafter"/>
</dbReference>
<gene>
    <name evidence="8" type="ORF">TrLO_g4116</name>
</gene>
<dbReference type="GO" id="GO:0020037">
    <property type="term" value="F:heme binding"/>
    <property type="evidence" value="ECO:0007669"/>
    <property type="project" value="UniProtKB-UniRule"/>
</dbReference>
<dbReference type="AlphaFoldDB" id="A0A9W7F8Q6"/>
<dbReference type="PRINTS" id="PR00363">
    <property type="entry name" value="CYTOCHROMEB5"/>
</dbReference>
<dbReference type="InterPro" id="IPR036400">
    <property type="entry name" value="Cyt_B5-like_heme/steroid_sf"/>
</dbReference>
<comment type="caution">
    <text evidence="8">The sequence shown here is derived from an EMBL/GenBank/DDBJ whole genome shotgun (WGS) entry which is preliminary data.</text>
</comment>
<feature type="domain" description="Cytochrome b5 heme-binding" evidence="7">
    <location>
        <begin position="249"/>
        <end position="325"/>
    </location>
</feature>
<keyword evidence="3 5" id="KW-0408">Iron</keyword>
<keyword evidence="2 5" id="KW-0479">Metal-binding</keyword>
<dbReference type="FunFam" id="3.10.120.10:FF:000007">
    <property type="entry name" value="Sulfite oxidase, mitochondrial"/>
    <property type="match status" value="1"/>
</dbReference>
<name>A0A9W7F8Q6_9STRA</name>
<keyword evidence="1 5" id="KW-0349">Heme</keyword>
<dbReference type="PROSITE" id="PS50255">
    <property type="entry name" value="CYTOCHROME_B5_2"/>
    <property type="match status" value="1"/>
</dbReference>
<dbReference type="OrthoDB" id="260519at2759"/>
<sequence length="350" mass="38676">MSFSRESSLCECGKFCIDVDVGGGEPIVGEEIDNELKFSRPLHESESVTQCSGKTCDVADAKKTKLRPRAYSTPTNGGEVKEVYKEVDIEDQIPTRRKLSYTSLDHSWVERHSSKSCTTVPSHSNKPILEAVSVESSECSERDDGDDRDEGGEGMGGIPLHRIGCDSATGKYYLLPLPSSKLLCDACPNCLDVCLDPTCSSCTLKLQVFYNTPKTKARKYYETDSGSSSSDEETDESKRRENRVRVTEKRKFTPCEIRRHNSAASAWIVVKQSVYDITEFISTHPGGIKSLLRYSGGVKDCSDDMAFHSASAQKLMQSYKIGRLVGCGGTGDREEVKGIYEAEEEKCTIM</sequence>
<dbReference type="PANTHER" id="PTHR19359:SF146">
    <property type="entry name" value="B5, PUTATIVE-RELATED"/>
    <property type="match status" value="1"/>
</dbReference>
<feature type="compositionally biased region" description="Basic and acidic residues" evidence="6">
    <location>
        <begin position="236"/>
        <end position="245"/>
    </location>
</feature>
<evidence type="ECO:0000256" key="2">
    <source>
        <dbReference type="ARBA" id="ARBA00022723"/>
    </source>
</evidence>
<dbReference type="Gene3D" id="3.10.120.10">
    <property type="entry name" value="Cytochrome b5-like heme/steroid binding domain"/>
    <property type="match status" value="1"/>
</dbReference>
<comment type="similarity">
    <text evidence="4 5">Belongs to the cytochrome b5 family.</text>
</comment>
<dbReference type="InterPro" id="IPR050668">
    <property type="entry name" value="Cytochrome_b5"/>
</dbReference>
<dbReference type="InterPro" id="IPR001199">
    <property type="entry name" value="Cyt_B5-like_heme/steroid-bd"/>
</dbReference>
<feature type="compositionally biased region" description="Acidic residues" evidence="6">
    <location>
        <begin position="141"/>
        <end position="152"/>
    </location>
</feature>
<dbReference type="Proteomes" id="UP001165122">
    <property type="component" value="Unassembled WGS sequence"/>
</dbReference>
<evidence type="ECO:0000259" key="7">
    <source>
        <dbReference type="PROSITE" id="PS50255"/>
    </source>
</evidence>
<dbReference type="EMBL" id="BRXW01000085">
    <property type="protein sequence ID" value="GMI05348.1"/>
    <property type="molecule type" value="Genomic_DNA"/>
</dbReference>
<evidence type="ECO:0000256" key="3">
    <source>
        <dbReference type="ARBA" id="ARBA00023004"/>
    </source>
</evidence>
<evidence type="ECO:0000313" key="8">
    <source>
        <dbReference type="EMBL" id="GMI05348.1"/>
    </source>
</evidence>
<feature type="region of interest" description="Disordered" evidence="6">
    <location>
        <begin position="220"/>
        <end position="245"/>
    </location>
</feature>
<accession>A0A9W7F8Q6</accession>
<dbReference type="PANTHER" id="PTHR19359">
    <property type="entry name" value="CYTOCHROME B5"/>
    <property type="match status" value="1"/>
</dbReference>
<dbReference type="PROSITE" id="PS00191">
    <property type="entry name" value="CYTOCHROME_B5_1"/>
    <property type="match status" value="1"/>
</dbReference>
<evidence type="ECO:0000313" key="9">
    <source>
        <dbReference type="Proteomes" id="UP001165122"/>
    </source>
</evidence>
<dbReference type="InterPro" id="IPR018506">
    <property type="entry name" value="Cyt_B5_heme-BS"/>
</dbReference>
<keyword evidence="9" id="KW-1185">Reference proteome</keyword>
<feature type="region of interest" description="Disordered" evidence="6">
    <location>
        <begin position="133"/>
        <end position="160"/>
    </location>
</feature>
<proteinExistence type="inferred from homology"/>
<evidence type="ECO:0000256" key="6">
    <source>
        <dbReference type="SAM" id="MobiDB-lite"/>
    </source>
</evidence>